<evidence type="ECO:0000313" key="2">
    <source>
        <dbReference type="Proteomes" id="UP000199477"/>
    </source>
</evidence>
<keyword evidence="2" id="KW-1185">Reference proteome</keyword>
<organism evidence="1 2">
    <name type="scientific">Dyella marensis</name>
    <dbReference type="NCBI Taxonomy" id="500610"/>
    <lineage>
        <taxon>Bacteria</taxon>
        <taxon>Pseudomonadati</taxon>
        <taxon>Pseudomonadota</taxon>
        <taxon>Gammaproteobacteria</taxon>
        <taxon>Lysobacterales</taxon>
        <taxon>Rhodanobacteraceae</taxon>
        <taxon>Dyella</taxon>
    </lineage>
</organism>
<accession>A0A1I2IZJ5</accession>
<name>A0A1I2IZJ5_9GAMM</name>
<dbReference type="Proteomes" id="UP000199477">
    <property type="component" value="Unassembled WGS sequence"/>
</dbReference>
<proteinExistence type="predicted"/>
<dbReference type="EMBL" id="FONH01000020">
    <property type="protein sequence ID" value="SFF47704.1"/>
    <property type="molecule type" value="Genomic_DNA"/>
</dbReference>
<gene>
    <name evidence="1" type="ORF">SAMN02799615_03743</name>
</gene>
<reference evidence="2" key="1">
    <citation type="submission" date="2016-10" db="EMBL/GenBank/DDBJ databases">
        <authorList>
            <person name="Varghese N."/>
            <person name="Submissions S."/>
        </authorList>
    </citation>
    <scope>NUCLEOTIDE SEQUENCE [LARGE SCALE GENOMIC DNA]</scope>
    <source>
        <strain evidence="2">UNC178MFTsu3.1</strain>
    </source>
</reference>
<dbReference type="RefSeq" id="WP_035323553.1">
    <property type="nucleotide sequence ID" value="NZ_FONH01000020.1"/>
</dbReference>
<sequence length="93" mass="10669">MSLTQKERMLYLRVEEVLHYMWDPIGIAGVPQARDEYESYAPKVFDLVRGTTDGKDVAAYLSWVSMDLMGQRPDPDGDSAVVEALLAWRDYLR</sequence>
<dbReference type="AlphaFoldDB" id="A0A1I2IZJ5"/>
<protein>
    <submittedName>
        <fullName evidence="1">Uncharacterized protein</fullName>
    </submittedName>
</protein>
<evidence type="ECO:0000313" key="1">
    <source>
        <dbReference type="EMBL" id="SFF47704.1"/>
    </source>
</evidence>
<dbReference type="STRING" id="500610.SAMN02799615_03743"/>